<keyword evidence="19" id="KW-1185">Reference proteome</keyword>
<reference evidence="18 19" key="1">
    <citation type="submission" date="2024-05" db="EMBL/GenBank/DDBJ databases">
        <title>Genomic Encyclopedia of Type Strains, Phase IV (KMG-IV): sequencing the most valuable type-strain genomes for metagenomic binning, comparative biology and taxonomic classification.</title>
        <authorList>
            <person name="Goeker M."/>
        </authorList>
    </citation>
    <scope>NUCLEOTIDE SEQUENCE [LARGE SCALE GENOMIC DNA]</scope>
    <source>
        <strain evidence="18 19">DSM 25286</strain>
    </source>
</reference>
<keyword evidence="8" id="KW-0547">Nucleotide-binding</keyword>
<dbReference type="PANTHER" id="PTHR45528">
    <property type="entry name" value="SENSOR HISTIDINE KINASE CPXA"/>
    <property type="match status" value="1"/>
</dbReference>
<evidence type="ECO:0000256" key="15">
    <source>
        <dbReference type="SAM" id="Phobius"/>
    </source>
</evidence>
<dbReference type="Pfam" id="PF00512">
    <property type="entry name" value="HisKA"/>
    <property type="match status" value="1"/>
</dbReference>
<dbReference type="GO" id="GO:0016301">
    <property type="term" value="F:kinase activity"/>
    <property type="evidence" value="ECO:0007669"/>
    <property type="project" value="UniProtKB-KW"/>
</dbReference>
<evidence type="ECO:0000256" key="11">
    <source>
        <dbReference type="ARBA" id="ARBA00022989"/>
    </source>
</evidence>
<feature type="transmembrane region" description="Helical" evidence="15">
    <location>
        <begin position="49"/>
        <end position="72"/>
    </location>
</feature>
<dbReference type="Gene3D" id="6.10.340.10">
    <property type="match status" value="1"/>
</dbReference>
<evidence type="ECO:0000259" key="16">
    <source>
        <dbReference type="PROSITE" id="PS50109"/>
    </source>
</evidence>
<dbReference type="CDD" id="cd06225">
    <property type="entry name" value="HAMP"/>
    <property type="match status" value="1"/>
</dbReference>
<dbReference type="CDD" id="cd00075">
    <property type="entry name" value="HATPase"/>
    <property type="match status" value="1"/>
</dbReference>
<dbReference type="InterPro" id="IPR003660">
    <property type="entry name" value="HAMP_dom"/>
</dbReference>
<dbReference type="SUPFAM" id="SSF158472">
    <property type="entry name" value="HAMP domain-like"/>
    <property type="match status" value="1"/>
</dbReference>
<feature type="domain" description="HAMP" evidence="17">
    <location>
        <begin position="74"/>
        <end position="126"/>
    </location>
</feature>
<evidence type="ECO:0000313" key="18">
    <source>
        <dbReference type="EMBL" id="MET3112027.1"/>
    </source>
</evidence>
<dbReference type="SMART" id="SM00388">
    <property type="entry name" value="HisKA"/>
    <property type="match status" value="1"/>
</dbReference>
<evidence type="ECO:0000259" key="17">
    <source>
        <dbReference type="PROSITE" id="PS50885"/>
    </source>
</evidence>
<evidence type="ECO:0000256" key="12">
    <source>
        <dbReference type="ARBA" id="ARBA00023012"/>
    </source>
</evidence>
<evidence type="ECO:0000256" key="9">
    <source>
        <dbReference type="ARBA" id="ARBA00022777"/>
    </source>
</evidence>
<dbReference type="InterPro" id="IPR036890">
    <property type="entry name" value="HATPase_C_sf"/>
</dbReference>
<evidence type="ECO:0000256" key="10">
    <source>
        <dbReference type="ARBA" id="ARBA00022840"/>
    </source>
</evidence>
<keyword evidence="4" id="KW-1003">Cell membrane</keyword>
<keyword evidence="9 18" id="KW-0418">Kinase</keyword>
<comment type="catalytic activity">
    <reaction evidence="1">
        <text>ATP + protein L-histidine = ADP + protein N-phospho-L-histidine.</text>
        <dbReference type="EC" id="2.7.13.3"/>
    </reaction>
</comment>
<dbReference type="PROSITE" id="PS50885">
    <property type="entry name" value="HAMP"/>
    <property type="match status" value="1"/>
</dbReference>
<comment type="subcellular location">
    <subcellularLocation>
        <location evidence="2">Cell membrane</location>
        <topology evidence="2">Multi-pass membrane protein</topology>
    </subcellularLocation>
</comment>
<dbReference type="PROSITE" id="PS50109">
    <property type="entry name" value="HIS_KIN"/>
    <property type="match status" value="1"/>
</dbReference>
<feature type="coiled-coil region" evidence="14">
    <location>
        <begin position="107"/>
        <end position="141"/>
    </location>
</feature>
<evidence type="ECO:0000256" key="6">
    <source>
        <dbReference type="ARBA" id="ARBA00022679"/>
    </source>
</evidence>
<dbReference type="InterPro" id="IPR003661">
    <property type="entry name" value="HisK_dim/P_dom"/>
</dbReference>
<keyword evidence="13 15" id="KW-0472">Membrane</keyword>
<evidence type="ECO:0000256" key="8">
    <source>
        <dbReference type="ARBA" id="ARBA00022741"/>
    </source>
</evidence>
<evidence type="ECO:0000256" key="7">
    <source>
        <dbReference type="ARBA" id="ARBA00022692"/>
    </source>
</evidence>
<dbReference type="EC" id="2.7.13.3" evidence="3"/>
<dbReference type="Gene3D" id="3.30.565.10">
    <property type="entry name" value="Histidine kinase-like ATPase, C-terminal domain"/>
    <property type="match status" value="1"/>
</dbReference>
<feature type="transmembrane region" description="Helical" evidence="15">
    <location>
        <begin position="12"/>
        <end position="37"/>
    </location>
</feature>
<comment type="caution">
    <text evidence="18">The sequence shown here is derived from an EMBL/GenBank/DDBJ whole genome shotgun (WGS) entry which is preliminary data.</text>
</comment>
<dbReference type="Gene3D" id="1.10.287.130">
    <property type="match status" value="1"/>
</dbReference>
<keyword evidence="11 15" id="KW-1133">Transmembrane helix</keyword>
<evidence type="ECO:0000256" key="2">
    <source>
        <dbReference type="ARBA" id="ARBA00004651"/>
    </source>
</evidence>
<accession>A0ABV2EC73</accession>
<organism evidence="18 19">
    <name type="scientific">Salinicoccus halitifaciens</name>
    <dbReference type="NCBI Taxonomy" id="1073415"/>
    <lineage>
        <taxon>Bacteria</taxon>
        <taxon>Bacillati</taxon>
        <taxon>Bacillota</taxon>
        <taxon>Bacilli</taxon>
        <taxon>Bacillales</taxon>
        <taxon>Staphylococcaceae</taxon>
        <taxon>Salinicoccus</taxon>
    </lineage>
</organism>
<dbReference type="SUPFAM" id="SSF47384">
    <property type="entry name" value="Homodimeric domain of signal transducing histidine kinase"/>
    <property type="match status" value="1"/>
</dbReference>
<keyword evidence="12" id="KW-0902">Two-component regulatory system</keyword>
<proteinExistence type="predicted"/>
<feature type="domain" description="Histidine kinase" evidence="16">
    <location>
        <begin position="141"/>
        <end position="361"/>
    </location>
</feature>
<evidence type="ECO:0000256" key="1">
    <source>
        <dbReference type="ARBA" id="ARBA00000085"/>
    </source>
</evidence>
<keyword evidence="10" id="KW-0067">ATP-binding</keyword>
<evidence type="ECO:0000256" key="3">
    <source>
        <dbReference type="ARBA" id="ARBA00012438"/>
    </source>
</evidence>
<dbReference type="SMART" id="SM00387">
    <property type="entry name" value="HATPase_c"/>
    <property type="match status" value="1"/>
</dbReference>
<evidence type="ECO:0000256" key="14">
    <source>
        <dbReference type="SAM" id="Coils"/>
    </source>
</evidence>
<dbReference type="SUPFAM" id="SSF55874">
    <property type="entry name" value="ATPase domain of HSP90 chaperone/DNA topoisomerase II/histidine kinase"/>
    <property type="match status" value="1"/>
</dbReference>
<dbReference type="InterPro" id="IPR005467">
    <property type="entry name" value="His_kinase_dom"/>
</dbReference>
<evidence type="ECO:0000313" key="19">
    <source>
        <dbReference type="Proteomes" id="UP001549019"/>
    </source>
</evidence>
<dbReference type="PRINTS" id="PR00344">
    <property type="entry name" value="BCTRLSENSOR"/>
</dbReference>
<dbReference type="Proteomes" id="UP001549019">
    <property type="component" value="Unassembled WGS sequence"/>
</dbReference>
<evidence type="ECO:0000256" key="5">
    <source>
        <dbReference type="ARBA" id="ARBA00022553"/>
    </source>
</evidence>
<evidence type="ECO:0000256" key="4">
    <source>
        <dbReference type="ARBA" id="ARBA00022475"/>
    </source>
</evidence>
<protein>
    <recommendedName>
        <fullName evidence="3">histidine kinase</fullName>
        <ecNumber evidence="3">2.7.13.3</ecNumber>
    </recommendedName>
</protein>
<evidence type="ECO:0000256" key="13">
    <source>
        <dbReference type="ARBA" id="ARBA00023136"/>
    </source>
</evidence>
<sequence>MSIKNRLLISNIGMILIPVAGFFLIEIVLGYTLFVIFEGNPEGTDMRTFLALRLSAMVLILVFTNGLLSWYVSRSIIKPIEELSLAAKKISEGDLNHSVETDRRDELGELGNTFDDMRRKLSEARERQKQYEANRQELLAGITHDLKTPLTSIKGYVHGIQDGVANTPEKLERYAGIISKTADNMDMLLDELLLYTKIDSDQLPYHFESIDLQAFLSDMVEDLSFDMEGENGKVRLHADGEETFIVKADRDKLKRAISNVVQNSLKYMDKDKKMIEVNLMEDGKDVIIEVRDNGSGISEKDLPFIFESFYRADASRNSETGGSGLGLSIVKKIIEAHGGIVLAESAPGEGTSIYFRMERVE</sequence>
<keyword evidence="14" id="KW-0175">Coiled coil</keyword>
<dbReference type="InterPro" id="IPR036097">
    <property type="entry name" value="HisK_dim/P_sf"/>
</dbReference>
<name>A0ABV2EC73_9STAP</name>
<dbReference type="CDD" id="cd00082">
    <property type="entry name" value="HisKA"/>
    <property type="match status" value="1"/>
</dbReference>
<dbReference type="InterPro" id="IPR003594">
    <property type="entry name" value="HATPase_dom"/>
</dbReference>
<keyword evidence="5" id="KW-0597">Phosphoprotein</keyword>
<dbReference type="Pfam" id="PF02518">
    <property type="entry name" value="HATPase_c"/>
    <property type="match status" value="1"/>
</dbReference>
<dbReference type="InterPro" id="IPR004358">
    <property type="entry name" value="Sig_transdc_His_kin-like_C"/>
</dbReference>
<dbReference type="Pfam" id="PF00672">
    <property type="entry name" value="HAMP"/>
    <property type="match status" value="1"/>
</dbReference>
<keyword evidence="6" id="KW-0808">Transferase</keyword>
<dbReference type="SMART" id="SM00304">
    <property type="entry name" value="HAMP"/>
    <property type="match status" value="1"/>
</dbReference>
<dbReference type="EMBL" id="JBDZDV010000008">
    <property type="protein sequence ID" value="MET3112027.1"/>
    <property type="molecule type" value="Genomic_DNA"/>
</dbReference>
<dbReference type="PANTHER" id="PTHR45528:SF1">
    <property type="entry name" value="SENSOR HISTIDINE KINASE CPXA"/>
    <property type="match status" value="1"/>
</dbReference>
<gene>
    <name evidence="18" type="ORF">ABHD89_002453</name>
</gene>
<keyword evidence="7 15" id="KW-0812">Transmembrane</keyword>
<dbReference type="InterPro" id="IPR050398">
    <property type="entry name" value="HssS/ArlS-like"/>
</dbReference>